<reference evidence="3" key="1">
    <citation type="submission" date="2021-11" db="EMBL/GenBank/DDBJ databases">
        <authorList>
            <person name="Herlambang A."/>
            <person name="Guo Y."/>
            <person name="Takashima Y."/>
            <person name="Nishizawa T."/>
        </authorList>
    </citation>
    <scope>NUCLEOTIDE SEQUENCE</scope>
    <source>
        <strain evidence="3">E1425</strain>
    </source>
</reference>
<gene>
    <name evidence="3" type="ORF">EMPS_04654</name>
</gene>
<feature type="compositionally biased region" description="Polar residues" evidence="1">
    <location>
        <begin position="974"/>
        <end position="983"/>
    </location>
</feature>
<feature type="domain" description="F-box" evidence="2">
    <location>
        <begin position="1020"/>
        <end position="1058"/>
    </location>
</feature>
<keyword evidence="4" id="KW-1185">Reference proteome</keyword>
<dbReference type="SUPFAM" id="SSF52047">
    <property type="entry name" value="RNI-like"/>
    <property type="match status" value="3"/>
</dbReference>
<dbReference type="InterPro" id="IPR036047">
    <property type="entry name" value="F-box-like_dom_sf"/>
</dbReference>
<dbReference type="Gene3D" id="3.80.10.10">
    <property type="entry name" value="Ribonuclease Inhibitor"/>
    <property type="match status" value="3"/>
</dbReference>
<sequence length="1536" mass="178659">MGRHFKQPMPEDFIRRHAPLVQRLSIWVNRHHYRRVDGNLHKELCLRTLDFPKLISLEICIRNGPYSRGDEIRDIQFLTSELFRLMWTRSSTLDSGYGFPMLQELKITDFQFKFLPRDWMVLWERLWSRLQVLSLTGPWWENRQVFPEEDGTNVVSQESQGKRYEKMCDPAEMENLAKRLGPSSTMRDLTMVQHSEPENSGLYRMQQWIVSQCPNIVRLKWRIGGTAVQHGRPTLMIRDLIVRGSRLNPPQFQNLETLALPFDIDQTEFLALATLMRSWTELNIKGSQFFDWYTWYLLKTTLRHLNTLRVVNVAFCCLNGTDIIDMLCSLPKLEVFRGTFITDKDLLEDPRPWACKETLKRLCLHLNMPQRQPRSQSVIIGRLAELEQLEYLIVPDCCLILDLSKPNGVLEGLKTLRNLRILSLQMRLESYRNVPGPPRSTLGAPGYEESSPLKIPEVLVQIGEYMDQATLLACQLVCKEWHRTLNLLLWRDLKLVQFGNQFKYPMSDVCIGLHAPLVQKLSLRFDTQHYQQVNGNLSDNVCLRTIDFPKLTSLEIGVKRCWSSTDTLKDGMEYLTSELFRLMLESSSALNSGGQGLRMLQELKITNFQFRFLPSDWITLWETLWSRLQVLSLIGPWWDVYQVFPEEDGIDVFSDESRRRAFDRHADLFNWEAMDELAEWLEPSSTMRDLTMVNYNTTENEGLYRLQRWMLRQSPNLVRLDWRLGWKLDPIERPMELLWEIIRNGRRETPPRFQDLETISLSPMLEEDEFVDLINAMPRLTEMNMDCLRDFGDSAWGLLKAVTPRHLATIRIMKVDATGLSAGALIDILCSLPNLEVFRGDYITDQDLRKDPRPWACRRTLKSLELNFEVTSRKQVLAQKLIVKRLAELEQLEELDVSDSYLQLDLSKPKGLLTSLRTLKHLKTFSMVSQLEDFNCDWGLAEIAWVREHLPKLKYVDWIDIMKEPAQLSGKASKLSNSTTGPQRQEAPLLSPARSSKNAPGPPALTTGLKGYASPSPFEIPELLVRIGGFMDQCTLLVCRLVCKEWLRTLDFLLWEELQLVQLVNRFQAPMTDDFVCQHAPFVQRLSIHIKANKKSGRNMNDHLCLRTIDFPKLASLEIGIQRGQPYVDWALHLEDLSSELFRLMLESSSMFNNGGHGLPVLQVLKITEFGFKFLPRDWMTLWETLWSRLQVLSLIGPWWGKDAVFPEEADKVFFRDESVDRQLDRHEELCNRDEMRMLARRHGPSWTMRDLTMICHNSDNESVYMIQEWMVEQCPNLVRLEWDMGSGADQMETIRNLILKGSRLDPPQFQNLEALAAMPVHAEFEFMDMIQAMPRLTELDLKYMHDFKDSTWDLLKAETPRHLATIRILDVTNSRFSSPTLIDMLCSLPNLEVFRAHYITDEDLLDDPRPWACRKTLKNLYLDFEVSSESLVDARSLVVSRLAELEQLEELHVCNSYSLLDLSLPEGLLTALKPSRNLKKLTLEFSPESSCPWGLAEIAWVRKNFPKLKNVGGVSYKDEVRREDQFAPIRRPWFA</sequence>
<dbReference type="GO" id="GO:0031146">
    <property type="term" value="P:SCF-dependent proteasomal ubiquitin-dependent protein catabolic process"/>
    <property type="evidence" value="ECO:0007669"/>
    <property type="project" value="TreeGrafter"/>
</dbReference>
<dbReference type="InterPro" id="IPR001810">
    <property type="entry name" value="F-box_dom"/>
</dbReference>
<feature type="domain" description="F-box" evidence="2">
    <location>
        <begin position="455"/>
        <end position="493"/>
    </location>
</feature>
<dbReference type="GO" id="GO:0019005">
    <property type="term" value="C:SCF ubiquitin ligase complex"/>
    <property type="evidence" value="ECO:0007669"/>
    <property type="project" value="TreeGrafter"/>
</dbReference>
<dbReference type="SMART" id="SM00256">
    <property type="entry name" value="FBOX"/>
    <property type="match status" value="2"/>
</dbReference>
<dbReference type="Pfam" id="PF12937">
    <property type="entry name" value="F-box-like"/>
    <property type="match status" value="1"/>
</dbReference>
<dbReference type="Proteomes" id="UP000827284">
    <property type="component" value="Unassembled WGS sequence"/>
</dbReference>
<protein>
    <recommendedName>
        <fullName evidence="2">F-box domain-containing protein</fullName>
    </recommendedName>
</protein>
<dbReference type="InterPro" id="IPR032675">
    <property type="entry name" value="LRR_dom_sf"/>
</dbReference>
<feature type="region of interest" description="Disordered" evidence="1">
    <location>
        <begin position="970"/>
        <end position="1006"/>
    </location>
</feature>
<dbReference type="SUPFAM" id="SSF81383">
    <property type="entry name" value="F-box domain"/>
    <property type="match status" value="1"/>
</dbReference>
<dbReference type="EMBL" id="BQFW01000006">
    <property type="protein sequence ID" value="GJJ72297.1"/>
    <property type="molecule type" value="Genomic_DNA"/>
</dbReference>
<proteinExistence type="predicted"/>
<reference evidence="3" key="2">
    <citation type="journal article" date="2022" name="Microbiol. Resour. Announc.">
        <title>Whole-Genome Sequence of Entomortierella parvispora E1425, a Mucoromycotan Fungus Associated with Burkholderiaceae-Related Endosymbiotic Bacteria.</title>
        <authorList>
            <person name="Herlambang A."/>
            <person name="Guo Y."/>
            <person name="Takashima Y."/>
            <person name="Narisawa K."/>
            <person name="Ohta H."/>
            <person name="Nishizawa T."/>
        </authorList>
    </citation>
    <scope>NUCLEOTIDE SEQUENCE</scope>
    <source>
        <strain evidence="3">E1425</strain>
    </source>
</reference>
<accession>A0A9P3H911</accession>
<evidence type="ECO:0000313" key="4">
    <source>
        <dbReference type="Proteomes" id="UP000827284"/>
    </source>
</evidence>
<dbReference type="PANTHER" id="PTHR13318">
    <property type="entry name" value="PARTNER OF PAIRED, ISOFORM B-RELATED"/>
    <property type="match status" value="1"/>
</dbReference>
<organism evidence="3 4">
    <name type="scientific">Entomortierella parvispora</name>
    <dbReference type="NCBI Taxonomy" id="205924"/>
    <lineage>
        <taxon>Eukaryota</taxon>
        <taxon>Fungi</taxon>
        <taxon>Fungi incertae sedis</taxon>
        <taxon>Mucoromycota</taxon>
        <taxon>Mortierellomycotina</taxon>
        <taxon>Mortierellomycetes</taxon>
        <taxon>Mortierellales</taxon>
        <taxon>Mortierellaceae</taxon>
        <taxon>Entomortierella</taxon>
    </lineage>
</organism>
<evidence type="ECO:0000313" key="3">
    <source>
        <dbReference type="EMBL" id="GJJ72297.1"/>
    </source>
</evidence>
<name>A0A9P3H911_9FUNG</name>
<evidence type="ECO:0000259" key="2">
    <source>
        <dbReference type="SMART" id="SM00256"/>
    </source>
</evidence>
<comment type="caution">
    <text evidence="3">The sequence shown here is derived from an EMBL/GenBank/DDBJ whole genome shotgun (WGS) entry which is preliminary data.</text>
</comment>
<dbReference type="OrthoDB" id="3241014at2759"/>
<evidence type="ECO:0000256" key="1">
    <source>
        <dbReference type="SAM" id="MobiDB-lite"/>
    </source>
</evidence>